<feature type="domain" description="Cyclic nucleotide-binding" evidence="1">
    <location>
        <begin position="98"/>
        <end position="210"/>
    </location>
</feature>
<dbReference type="SUPFAM" id="SSF51206">
    <property type="entry name" value="cAMP-binding domain-like"/>
    <property type="match status" value="1"/>
</dbReference>
<dbReference type="Gene3D" id="2.60.120.10">
    <property type="entry name" value="Jelly Rolls"/>
    <property type="match status" value="1"/>
</dbReference>
<protein>
    <submittedName>
        <fullName evidence="2">PKAR protein</fullName>
    </submittedName>
</protein>
<dbReference type="Proteomes" id="UP000604046">
    <property type="component" value="Unassembled WGS sequence"/>
</dbReference>
<dbReference type="InterPro" id="IPR000595">
    <property type="entry name" value="cNMP-bd_dom"/>
</dbReference>
<keyword evidence="3" id="KW-1185">Reference proteome</keyword>
<evidence type="ECO:0000259" key="1">
    <source>
        <dbReference type="PROSITE" id="PS50042"/>
    </source>
</evidence>
<proteinExistence type="predicted"/>
<reference evidence="2" key="1">
    <citation type="submission" date="2021-02" db="EMBL/GenBank/DDBJ databases">
        <authorList>
            <person name="Dougan E. K."/>
            <person name="Rhodes N."/>
            <person name="Thang M."/>
            <person name="Chan C."/>
        </authorList>
    </citation>
    <scope>NUCLEOTIDE SEQUENCE</scope>
</reference>
<dbReference type="GO" id="GO:0005829">
    <property type="term" value="C:cytosol"/>
    <property type="evidence" value="ECO:0007669"/>
    <property type="project" value="TreeGrafter"/>
</dbReference>
<dbReference type="Pfam" id="PF00027">
    <property type="entry name" value="cNMP_binding"/>
    <property type="match status" value="1"/>
</dbReference>
<dbReference type="InterPro" id="IPR014710">
    <property type="entry name" value="RmlC-like_jellyroll"/>
</dbReference>
<accession>A0A812QI47</accession>
<dbReference type="GO" id="GO:0030552">
    <property type="term" value="F:cAMP binding"/>
    <property type="evidence" value="ECO:0007669"/>
    <property type="project" value="TreeGrafter"/>
</dbReference>
<dbReference type="PANTHER" id="PTHR11635">
    <property type="entry name" value="CAMP-DEPENDENT PROTEIN KINASE REGULATORY CHAIN"/>
    <property type="match status" value="1"/>
</dbReference>
<dbReference type="InterPro" id="IPR050503">
    <property type="entry name" value="cAMP-dep_PK_reg_su-like"/>
</dbReference>
<sequence length="234" mass="26293">MSQEWGLLSIHPSSSNPAVLQVTGEWIHCLAESYETCLCNAPAFYTVGIHAKGDHDNAEWLPSREAAARSATWYFNIITRSAMRMRTLKEKYLRQVPIFETFDDELIARITDIVEKRTYQKGQLIIKQGEEIVQAGKSLSKGENVPAELYILLSGECEASIMVDVVGGNKKEAEEQAVREYKPGQRFGELGFIHRKTRQANVTAKSDVELPLDQYKFQGPVGVCKIVQVNTGWV</sequence>
<dbReference type="CDD" id="cd00038">
    <property type="entry name" value="CAP_ED"/>
    <property type="match status" value="1"/>
</dbReference>
<evidence type="ECO:0000313" key="2">
    <source>
        <dbReference type="EMBL" id="CAE7390192.1"/>
    </source>
</evidence>
<dbReference type="EMBL" id="CAJNDS010002244">
    <property type="protein sequence ID" value="CAE7390192.1"/>
    <property type="molecule type" value="Genomic_DNA"/>
</dbReference>
<dbReference type="PROSITE" id="PS50042">
    <property type="entry name" value="CNMP_BINDING_3"/>
    <property type="match status" value="1"/>
</dbReference>
<name>A0A812QI47_9DINO</name>
<dbReference type="AlphaFoldDB" id="A0A812QI47"/>
<organism evidence="2 3">
    <name type="scientific">Symbiodinium natans</name>
    <dbReference type="NCBI Taxonomy" id="878477"/>
    <lineage>
        <taxon>Eukaryota</taxon>
        <taxon>Sar</taxon>
        <taxon>Alveolata</taxon>
        <taxon>Dinophyceae</taxon>
        <taxon>Suessiales</taxon>
        <taxon>Symbiodiniaceae</taxon>
        <taxon>Symbiodinium</taxon>
    </lineage>
</organism>
<dbReference type="GO" id="GO:0034236">
    <property type="term" value="F:protein kinase A catalytic subunit binding"/>
    <property type="evidence" value="ECO:0007669"/>
    <property type="project" value="TreeGrafter"/>
</dbReference>
<dbReference type="PANTHER" id="PTHR11635:SF152">
    <property type="entry name" value="CAMP-DEPENDENT PROTEIN KINASE TYPE I REGULATORY SUBUNIT-RELATED"/>
    <property type="match status" value="1"/>
</dbReference>
<dbReference type="GO" id="GO:0005952">
    <property type="term" value="C:cAMP-dependent protein kinase complex"/>
    <property type="evidence" value="ECO:0007669"/>
    <property type="project" value="InterPro"/>
</dbReference>
<gene>
    <name evidence="2" type="primary">PKAR</name>
    <name evidence="2" type="ORF">SNAT2548_LOCUS21269</name>
</gene>
<dbReference type="InterPro" id="IPR018490">
    <property type="entry name" value="cNMP-bd_dom_sf"/>
</dbReference>
<comment type="caution">
    <text evidence="2">The sequence shown here is derived from an EMBL/GenBank/DDBJ whole genome shotgun (WGS) entry which is preliminary data.</text>
</comment>
<dbReference type="GO" id="GO:0004862">
    <property type="term" value="F:cAMP-dependent protein kinase inhibitor activity"/>
    <property type="evidence" value="ECO:0007669"/>
    <property type="project" value="TreeGrafter"/>
</dbReference>
<evidence type="ECO:0000313" key="3">
    <source>
        <dbReference type="Proteomes" id="UP000604046"/>
    </source>
</evidence>